<evidence type="ECO:0000256" key="1">
    <source>
        <dbReference type="ARBA" id="ARBA00018590"/>
    </source>
</evidence>
<feature type="compositionally biased region" description="Basic and acidic residues" evidence="11">
    <location>
        <begin position="280"/>
        <end position="303"/>
    </location>
</feature>
<dbReference type="InterPro" id="IPR012340">
    <property type="entry name" value="NA-bd_OB-fold"/>
</dbReference>
<dbReference type="GO" id="GO:0039686">
    <property type="term" value="P:bidirectional double-stranded viral DNA replication"/>
    <property type="evidence" value="ECO:0007669"/>
    <property type="project" value="UniProtKB-UniRule"/>
</dbReference>
<keyword evidence="6 10" id="KW-0862">Zinc</keyword>
<dbReference type="InterPro" id="IPR046395">
    <property type="entry name" value="SSB_T4"/>
</dbReference>
<dbReference type="GO" id="GO:0046872">
    <property type="term" value="F:metal ion binding"/>
    <property type="evidence" value="ECO:0007669"/>
    <property type="project" value="UniProtKB-UniRule"/>
</dbReference>
<feature type="binding site" evidence="10">
    <location>
        <position position="91"/>
    </location>
    <ligand>
        <name>Zn(2+)</name>
        <dbReference type="ChEBI" id="CHEBI:29105"/>
    </ligand>
</feature>
<feature type="binding site" evidence="10">
    <location>
        <position position="115"/>
    </location>
    <ligand>
        <name>Zn(2+)</name>
        <dbReference type="ChEBI" id="CHEBI:29105"/>
    </ligand>
</feature>
<comment type="caution">
    <text evidence="10">Lacks conserved residue(s) required for the propagation of feature annotation.</text>
</comment>
<comment type="similarity">
    <text evidence="10">Belongs to the Tequatrovirus single-stranded DNA-binding protein family.</text>
</comment>
<dbReference type="Gene3D" id="3.90.198.10">
    <property type="entry name" value="Replication Fork Single-Stranded Dna Binding Protein"/>
    <property type="match status" value="1"/>
</dbReference>
<evidence type="ECO:0000313" key="13">
    <source>
        <dbReference type="EMBL" id="CAB4133051.1"/>
    </source>
</evidence>
<keyword evidence="3" id="KW-0235">DNA replication</keyword>
<protein>
    <recommendedName>
        <fullName evidence="1 10">Single-stranded DNA-binding protein</fullName>
        <shortName evidence="10">SSB protein</shortName>
    </recommendedName>
    <alternativeName>
        <fullName evidence="10">Helix-destabilizing protein</fullName>
    </alternativeName>
</protein>
<keyword evidence="10" id="KW-0233">DNA recombination</keyword>
<evidence type="ECO:0000256" key="6">
    <source>
        <dbReference type="ARBA" id="ARBA00022833"/>
    </source>
</evidence>
<dbReference type="GO" id="GO:0006281">
    <property type="term" value="P:DNA repair"/>
    <property type="evidence" value="ECO:0007669"/>
    <property type="project" value="UniProtKB-UniRule"/>
</dbReference>
<evidence type="ECO:0000256" key="9">
    <source>
        <dbReference type="ARBA" id="ARBA00023204"/>
    </source>
</evidence>
<feature type="binding site" evidence="10">
    <location>
        <position position="104"/>
    </location>
    <ligand>
        <name>Zn(2+)</name>
        <dbReference type="ChEBI" id="CHEBI:29105"/>
    </ligand>
</feature>
<keyword evidence="4 10" id="KW-0479">Metal-binding</keyword>
<dbReference type="InterPro" id="IPR012339">
    <property type="entry name" value="Phage_T4_Gp32_ssDNA-bd"/>
</dbReference>
<dbReference type="Pfam" id="PF08804">
    <property type="entry name" value="gp32"/>
    <property type="match status" value="1"/>
</dbReference>
<feature type="domain" description="Bacteriophage T4 Gp32 single-stranded DNA-binding" evidence="12">
    <location>
        <begin position="63"/>
        <end position="262"/>
    </location>
</feature>
<evidence type="ECO:0000256" key="3">
    <source>
        <dbReference type="ARBA" id="ARBA00022705"/>
    </source>
</evidence>
<evidence type="ECO:0000259" key="12">
    <source>
        <dbReference type="Pfam" id="PF08804"/>
    </source>
</evidence>
<evidence type="ECO:0000256" key="4">
    <source>
        <dbReference type="ARBA" id="ARBA00022723"/>
    </source>
</evidence>
<keyword evidence="2 10" id="KW-0678">Repressor</keyword>
<evidence type="ECO:0000256" key="5">
    <source>
        <dbReference type="ARBA" id="ARBA00022763"/>
    </source>
</evidence>
<comment type="subunit">
    <text evidence="10">Homodimer in the absence of DNA, monomer when binding DNA. Interacts with the DNA helicase assembly protein; a ternary complex between the helicase assembly protein, the single-stranded DNA-binding protein and ssDNA is an obligatory intermediate in the helicase loading mechanism. Part of the replicase complex that includes the DNA polymerase, the polymerase clamp, the clamp loader complex, the single-stranded DNA binding protein, the primase, the replicative helicase and the helicase assembly factor. Interacts (via C-terminus) with the viral SF1 dDA helicase. Interacts with the viral SF2 UvsW repair helicase.</text>
</comment>
<evidence type="ECO:0000256" key="7">
    <source>
        <dbReference type="ARBA" id="ARBA00023109"/>
    </source>
</evidence>
<dbReference type="GO" id="GO:0006260">
    <property type="term" value="P:DNA replication"/>
    <property type="evidence" value="ECO:0007669"/>
    <property type="project" value="UniProtKB-KW"/>
</dbReference>
<organism evidence="13">
    <name type="scientific">uncultured Caudovirales phage</name>
    <dbReference type="NCBI Taxonomy" id="2100421"/>
    <lineage>
        <taxon>Viruses</taxon>
        <taxon>Duplodnaviria</taxon>
        <taxon>Heunggongvirae</taxon>
        <taxon>Uroviricota</taxon>
        <taxon>Caudoviricetes</taxon>
        <taxon>Peduoviridae</taxon>
        <taxon>Maltschvirus</taxon>
        <taxon>Maltschvirus maltsch</taxon>
    </lineage>
</organism>
<dbReference type="EMBL" id="LR796270">
    <property type="protein sequence ID" value="CAB4133051.1"/>
    <property type="molecule type" value="Genomic_DNA"/>
</dbReference>
<dbReference type="SUPFAM" id="SSF50249">
    <property type="entry name" value="Nucleic acid-binding proteins"/>
    <property type="match status" value="1"/>
</dbReference>
<keyword evidence="9 10" id="KW-0234">DNA repair</keyword>
<feature type="region of interest" description="Disordered" evidence="11">
    <location>
        <begin position="280"/>
        <end position="308"/>
    </location>
</feature>
<comment type="function">
    <text evidence="10">Single-stranded DNA-binding protein that participates in viral DNA replication, recombination, and repair. Coats the lagging-strand ssDNA as the replication fork advances. Stimulates the activities of viral DNA polymerase and the replicative helicase, probably via its interaction with the helicase assembly factor. Together with the replicative helicase and the helicase assembly factor, promotes pairing of two homologous DNA molecules containing complementary single-stranded regions and mediates homologous DNA strand exchange. Promotes also the formation of joint molecules. mRNA specific autogenous translational repressor.</text>
</comment>
<feature type="binding site" evidence="10">
    <location>
        <position position="112"/>
    </location>
    <ligand>
        <name>Zn(2+)</name>
        <dbReference type="ChEBI" id="CHEBI:29105"/>
    </ligand>
</feature>
<proteinExistence type="inferred from homology"/>
<sequence>MDNPFKILYSVHTKGSSMSSFANLKRQSGNLEKLSKAIENLNSSEAGSDKSDNFWKPEVDKAGNGMATIRFLPASEADGEDNLPWVKIFTHGFQGNGGWLIDNCLTTKNGQCPVCEHNSALWNSGIEANKDVVRKQKRKLNYVANVYIVSDPKHPENEGKVKLYKFGKKIFDKVTEAMNPAFEDEVAINPFDLWKGANFKLKIRKVDGFQNYDKSEFDSQSALFDDDDKMEQVWKAEYALQDLLGDKEFKSYDELKGRLDKVLGLNGEVVRPKTTVETIKEQVKTAPKEDAEDTFREPQIHESAEEDDLAYFSALAEED</sequence>
<keyword evidence="5" id="KW-0227">DNA damage</keyword>
<evidence type="ECO:0000256" key="8">
    <source>
        <dbReference type="ARBA" id="ARBA00023125"/>
    </source>
</evidence>
<evidence type="ECO:0000256" key="10">
    <source>
        <dbReference type="HAMAP-Rule" id="MF_04152"/>
    </source>
</evidence>
<accession>A0A6J5LFS7</accession>
<comment type="domain">
    <text evidence="10">The acidic C-terminus is involved in modulating the ssDNA binding properties. The N-terminus LAST motif is involved in the cooperative binding of the protein to single-stranded nucleic acids.</text>
</comment>
<name>A0A6J5LFS7_9CAUD</name>
<evidence type="ECO:0000256" key="11">
    <source>
        <dbReference type="SAM" id="MobiDB-lite"/>
    </source>
</evidence>
<dbReference type="GO" id="GO:0006310">
    <property type="term" value="P:DNA recombination"/>
    <property type="evidence" value="ECO:0007669"/>
    <property type="project" value="UniProtKB-UniRule"/>
</dbReference>
<dbReference type="GO" id="GO:0003697">
    <property type="term" value="F:single-stranded DNA binding"/>
    <property type="evidence" value="ECO:0007669"/>
    <property type="project" value="UniProtKB-UniRule"/>
</dbReference>
<keyword evidence="8 10" id="KW-0238">DNA-binding</keyword>
<evidence type="ECO:0000256" key="2">
    <source>
        <dbReference type="ARBA" id="ARBA00022491"/>
    </source>
</evidence>
<dbReference type="InterPro" id="IPR044947">
    <property type="entry name" value="Phage_T4_Gp32_ssDNA-bd_sf"/>
</dbReference>
<reference evidence="13" key="1">
    <citation type="submission" date="2020-04" db="EMBL/GenBank/DDBJ databases">
        <authorList>
            <person name="Chiriac C."/>
            <person name="Salcher M."/>
            <person name="Ghai R."/>
            <person name="Kavagutti S V."/>
        </authorList>
    </citation>
    <scope>NUCLEOTIDE SEQUENCE</scope>
</reference>
<dbReference type="HAMAP" id="MF_04152">
    <property type="entry name" value="SSB_T4"/>
    <property type="match status" value="1"/>
</dbReference>
<keyword evidence="7 10" id="KW-1194">Viral DNA replication</keyword>
<gene>
    <name evidence="13" type="ORF">UFOVP250_29</name>
</gene>